<dbReference type="AlphaFoldDB" id="A0A022PIG1"/>
<dbReference type="Gene3D" id="1.10.10.10">
    <property type="entry name" value="Winged helix-like DNA-binding domain superfamily/Winged helix DNA-binding domain"/>
    <property type="match status" value="1"/>
</dbReference>
<proteinExistence type="predicted"/>
<dbReference type="Proteomes" id="UP000023464">
    <property type="component" value="Unassembled WGS sequence"/>
</dbReference>
<dbReference type="EMBL" id="JFGV01000027">
    <property type="protein sequence ID" value="EYU15319.1"/>
    <property type="molecule type" value="Genomic_DNA"/>
</dbReference>
<keyword evidence="1 6" id="KW-0489">Methyltransferase</keyword>
<evidence type="ECO:0000256" key="1">
    <source>
        <dbReference type="ARBA" id="ARBA00022603"/>
    </source>
</evidence>
<keyword evidence="2 6" id="KW-0808">Transferase</keyword>
<feature type="active site" description="Proton acceptor" evidence="4">
    <location>
        <position position="229"/>
    </location>
</feature>
<dbReference type="InterPro" id="IPR036388">
    <property type="entry name" value="WH-like_DNA-bd_sf"/>
</dbReference>
<dbReference type="PIRSF" id="PIRSF005739">
    <property type="entry name" value="O-mtase"/>
    <property type="match status" value="1"/>
</dbReference>
<dbReference type="SUPFAM" id="SSF53335">
    <property type="entry name" value="S-adenosyl-L-methionine-dependent methyltransferases"/>
    <property type="match status" value="1"/>
</dbReference>
<evidence type="ECO:0000256" key="3">
    <source>
        <dbReference type="ARBA" id="ARBA00022691"/>
    </source>
</evidence>
<dbReference type="CDD" id="cd02440">
    <property type="entry name" value="AdoMet_MTases"/>
    <property type="match status" value="1"/>
</dbReference>
<dbReference type="PATRIC" id="fig|1393736.3.peg.2123"/>
<evidence type="ECO:0000313" key="6">
    <source>
        <dbReference type="EMBL" id="EYU15319.1"/>
    </source>
</evidence>
<evidence type="ECO:0000259" key="5">
    <source>
        <dbReference type="Pfam" id="PF00891"/>
    </source>
</evidence>
<dbReference type="InterPro" id="IPR016461">
    <property type="entry name" value="COMT-like"/>
</dbReference>
<evidence type="ECO:0000313" key="7">
    <source>
        <dbReference type="Proteomes" id="UP000023464"/>
    </source>
</evidence>
<name>A0A022PIG1_9GAMM</name>
<sequence length="318" mass="36403">MLTELIASNRRSAAIHAFVDTGLSTHFKDGIYVDISELSRKSGVNCARFSRLCDFLVEMGVLVSKDNKFRLSDECQVFADPESFETFMIKLEICSYYGNAWLMYGKSLFEDDGKSAFEMAHGKPFFEYLDGNKFLKSNFDALMTRVSNLIVEELLGIYDFNQHNRILDVGGGEGELLARISEKVKGKHYAVLDRYNELPISDNIEFINGNFLKSIPSGYDLYILKNVLHNWSDSDSILILENFRKAMDKNSSLLLINMVKEPEFSRSFDILMDMLFAGKERSVDEFEYLANQAGLVVQEIKLVEQSYSPYSFIELRIK</sequence>
<dbReference type="PANTHER" id="PTHR43712">
    <property type="entry name" value="PUTATIVE (AFU_ORTHOLOGUE AFUA_4G14580)-RELATED"/>
    <property type="match status" value="1"/>
</dbReference>
<protein>
    <submittedName>
        <fullName evidence="6">Hydroxyneurosporene-O-methyltransferase</fullName>
        <ecNumber evidence="6">2.1.1.-</ecNumber>
    </submittedName>
</protein>
<organism evidence="6 7">
    <name type="scientific">Photorhabdus aegyptia</name>
    <dbReference type="NCBI Taxonomy" id="2805098"/>
    <lineage>
        <taxon>Bacteria</taxon>
        <taxon>Pseudomonadati</taxon>
        <taxon>Pseudomonadota</taxon>
        <taxon>Gammaproteobacteria</taxon>
        <taxon>Enterobacterales</taxon>
        <taxon>Morganellaceae</taxon>
        <taxon>Photorhabdus</taxon>
    </lineage>
</organism>
<dbReference type="PANTHER" id="PTHR43712:SF2">
    <property type="entry name" value="O-METHYLTRANSFERASE CICE"/>
    <property type="match status" value="1"/>
</dbReference>
<dbReference type="GO" id="GO:0008171">
    <property type="term" value="F:O-methyltransferase activity"/>
    <property type="evidence" value="ECO:0007669"/>
    <property type="project" value="InterPro"/>
</dbReference>
<dbReference type="InterPro" id="IPR029063">
    <property type="entry name" value="SAM-dependent_MTases_sf"/>
</dbReference>
<dbReference type="Pfam" id="PF00891">
    <property type="entry name" value="Methyltransf_2"/>
    <property type="match status" value="1"/>
</dbReference>
<keyword evidence="7" id="KW-1185">Reference proteome</keyword>
<dbReference type="RefSeq" id="WP_036778474.1">
    <property type="nucleotide sequence ID" value="NZ_CAWLTM010000088.1"/>
</dbReference>
<dbReference type="InterPro" id="IPR001077">
    <property type="entry name" value="COMT_C"/>
</dbReference>
<feature type="domain" description="O-methyltransferase C-terminal" evidence="5">
    <location>
        <begin position="112"/>
        <end position="294"/>
    </location>
</feature>
<evidence type="ECO:0000256" key="4">
    <source>
        <dbReference type="PIRSR" id="PIRSR005739-1"/>
    </source>
</evidence>
<evidence type="ECO:0000256" key="2">
    <source>
        <dbReference type="ARBA" id="ARBA00022679"/>
    </source>
</evidence>
<accession>A0A022PIG1</accession>
<gene>
    <name evidence="6" type="ORF">BA1DRAFT_02084</name>
</gene>
<dbReference type="PROSITE" id="PS51683">
    <property type="entry name" value="SAM_OMT_II"/>
    <property type="match status" value="1"/>
</dbReference>
<dbReference type="Gene3D" id="3.40.50.150">
    <property type="entry name" value="Vaccinia Virus protein VP39"/>
    <property type="match status" value="1"/>
</dbReference>
<comment type="caution">
    <text evidence="6">The sequence shown here is derived from an EMBL/GenBank/DDBJ whole genome shotgun (WGS) entry which is preliminary data.</text>
</comment>
<dbReference type="EC" id="2.1.1.-" evidence="6"/>
<keyword evidence="3" id="KW-0949">S-adenosyl-L-methionine</keyword>
<reference evidence="6 7" key="1">
    <citation type="submission" date="2014-03" db="EMBL/GenBank/DDBJ databases">
        <title>Draft Genome of Photorhabdus luminescens BA1, an Egyptian Isolate.</title>
        <authorList>
            <person name="Ghazal S."/>
            <person name="Hurst S.G.IV."/>
            <person name="Morris K."/>
            <person name="Thomas K."/>
            <person name="Tisa L.S."/>
        </authorList>
    </citation>
    <scope>NUCLEOTIDE SEQUENCE [LARGE SCALE GENOMIC DNA]</scope>
    <source>
        <strain evidence="6 7">BA1</strain>
    </source>
</reference>
<dbReference type="GO" id="GO:0032259">
    <property type="term" value="P:methylation"/>
    <property type="evidence" value="ECO:0007669"/>
    <property type="project" value="UniProtKB-KW"/>
</dbReference>